<name>A0A133UPZ2_9EURY</name>
<dbReference type="EMBL" id="LHXS01000073">
    <property type="protein sequence ID" value="KXA96304.1"/>
    <property type="molecule type" value="Genomic_DNA"/>
</dbReference>
<dbReference type="InterPro" id="IPR029032">
    <property type="entry name" value="AhpD-like"/>
</dbReference>
<dbReference type="Pfam" id="PF02627">
    <property type="entry name" value="CMD"/>
    <property type="match status" value="1"/>
</dbReference>
<evidence type="ECO:0000313" key="2">
    <source>
        <dbReference type="EMBL" id="KXA96304.1"/>
    </source>
</evidence>
<gene>
    <name evidence="2" type="ORF">AKJ38_03500</name>
</gene>
<dbReference type="GO" id="GO:0051920">
    <property type="term" value="F:peroxiredoxin activity"/>
    <property type="evidence" value="ECO:0007669"/>
    <property type="project" value="InterPro"/>
</dbReference>
<comment type="caution">
    <text evidence="2">The sequence shown here is derived from an EMBL/GenBank/DDBJ whole genome shotgun (WGS) entry which is preliminary data.</text>
</comment>
<dbReference type="AlphaFoldDB" id="A0A133UPZ2"/>
<feature type="domain" description="Carboxymuconolactone decarboxylase-like" evidence="1">
    <location>
        <begin position="17"/>
        <end position="84"/>
    </location>
</feature>
<dbReference type="Proteomes" id="UP000070414">
    <property type="component" value="Unassembled WGS sequence"/>
</dbReference>
<sequence length="99" mass="10880">MEKELPEFLQILKEKDPDYARSILDNYEKRFSDEALSAKTKTLIALALDAANGDVEGVKALAKRAKEQGATEDELLEVVEIVEGTRSFQGLAVGIKALD</sequence>
<dbReference type="SUPFAM" id="SSF69118">
    <property type="entry name" value="AhpD-like"/>
    <property type="match status" value="1"/>
</dbReference>
<proteinExistence type="predicted"/>
<dbReference type="PANTHER" id="PTHR33930:SF2">
    <property type="entry name" value="BLR3452 PROTEIN"/>
    <property type="match status" value="1"/>
</dbReference>
<reference evidence="2 3" key="1">
    <citation type="journal article" date="2016" name="Sci. Rep.">
        <title>Metabolic traits of an uncultured archaeal lineage -MSBL1- from brine pools of the Red Sea.</title>
        <authorList>
            <person name="Mwirichia R."/>
            <person name="Alam I."/>
            <person name="Rashid M."/>
            <person name="Vinu M."/>
            <person name="Ba-Alawi W."/>
            <person name="Anthony Kamau A."/>
            <person name="Kamanda Ngugi D."/>
            <person name="Goker M."/>
            <person name="Klenk H.P."/>
            <person name="Bajic V."/>
            <person name="Stingl U."/>
        </authorList>
    </citation>
    <scope>NUCLEOTIDE SEQUENCE [LARGE SCALE GENOMIC DNA]</scope>
    <source>
        <strain evidence="2">SCGC-AAA259I14</strain>
    </source>
</reference>
<keyword evidence="3" id="KW-1185">Reference proteome</keyword>
<protein>
    <recommendedName>
        <fullName evidence="1">Carboxymuconolactone decarboxylase-like domain-containing protein</fullName>
    </recommendedName>
</protein>
<dbReference type="Gene3D" id="1.20.1290.10">
    <property type="entry name" value="AhpD-like"/>
    <property type="match status" value="1"/>
</dbReference>
<evidence type="ECO:0000259" key="1">
    <source>
        <dbReference type="Pfam" id="PF02627"/>
    </source>
</evidence>
<organism evidence="2 3">
    <name type="scientific">candidate division MSBL1 archaeon SCGC-AAA259I14</name>
    <dbReference type="NCBI Taxonomy" id="1698268"/>
    <lineage>
        <taxon>Archaea</taxon>
        <taxon>Methanobacteriati</taxon>
        <taxon>Methanobacteriota</taxon>
        <taxon>candidate division MSBL1</taxon>
    </lineage>
</organism>
<evidence type="ECO:0000313" key="3">
    <source>
        <dbReference type="Proteomes" id="UP000070414"/>
    </source>
</evidence>
<dbReference type="InterPro" id="IPR003779">
    <property type="entry name" value="CMD-like"/>
</dbReference>
<accession>A0A133UPZ2</accession>
<dbReference type="PANTHER" id="PTHR33930">
    <property type="entry name" value="ALKYL HYDROPEROXIDE REDUCTASE AHPD"/>
    <property type="match status" value="1"/>
</dbReference>